<reference evidence="2 3" key="1">
    <citation type="submission" date="2015-12" db="EMBL/GenBank/DDBJ databases">
        <title>Genome sequence of Tistrella mobilis MCCC 1A02139.</title>
        <authorList>
            <person name="Lu L."/>
            <person name="Lai Q."/>
            <person name="Shao Z."/>
            <person name="Qian P."/>
        </authorList>
    </citation>
    <scope>NUCLEOTIDE SEQUENCE [LARGE SCALE GENOMIC DNA]</scope>
    <source>
        <strain evidence="2 3">MCCC 1A02139</strain>
    </source>
</reference>
<evidence type="ECO:0000313" key="3">
    <source>
        <dbReference type="Proteomes" id="UP000075787"/>
    </source>
</evidence>
<dbReference type="SUPFAM" id="SSF47616">
    <property type="entry name" value="GST C-terminal domain-like"/>
    <property type="match status" value="1"/>
</dbReference>
<protein>
    <submittedName>
        <fullName evidence="2">Glutathione S-transferase</fullName>
    </submittedName>
</protein>
<dbReference type="PANTHER" id="PTHR43968">
    <property type="match status" value="1"/>
</dbReference>
<dbReference type="SFLD" id="SFLDS00019">
    <property type="entry name" value="Glutathione_Transferase_(cytos"/>
    <property type="match status" value="1"/>
</dbReference>
<dbReference type="OrthoDB" id="9799538at2"/>
<evidence type="ECO:0000259" key="1">
    <source>
        <dbReference type="PROSITE" id="PS50404"/>
    </source>
</evidence>
<name>A0A162JT05_9PROT</name>
<dbReference type="GO" id="GO:0016740">
    <property type="term" value="F:transferase activity"/>
    <property type="evidence" value="ECO:0007669"/>
    <property type="project" value="UniProtKB-KW"/>
</dbReference>
<keyword evidence="2" id="KW-0808">Transferase</keyword>
<dbReference type="InterPro" id="IPR036282">
    <property type="entry name" value="Glutathione-S-Trfase_C_sf"/>
</dbReference>
<gene>
    <name evidence="2" type="ORF">AUP44_15635</name>
</gene>
<dbReference type="PANTHER" id="PTHR43968:SF6">
    <property type="entry name" value="GLUTATHIONE S-TRANSFERASE OMEGA"/>
    <property type="match status" value="1"/>
</dbReference>
<proteinExistence type="predicted"/>
<dbReference type="InterPro" id="IPR040079">
    <property type="entry name" value="Glutathione_S-Trfase"/>
</dbReference>
<evidence type="ECO:0000313" key="2">
    <source>
        <dbReference type="EMBL" id="KYO49821.1"/>
    </source>
</evidence>
<dbReference type="RefSeq" id="WP_062769541.1">
    <property type="nucleotide sequence ID" value="NZ_CP121045.1"/>
</dbReference>
<feature type="domain" description="GST N-terminal" evidence="1">
    <location>
        <begin position="1"/>
        <end position="82"/>
    </location>
</feature>
<dbReference type="InterPro" id="IPR036249">
    <property type="entry name" value="Thioredoxin-like_sf"/>
</dbReference>
<dbReference type="InterPro" id="IPR050983">
    <property type="entry name" value="GST_Omega/HSP26"/>
</dbReference>
<dbReference type="EMBL" id="LPZR01000214">
    <property type="protein sequence ID" value="KYO49821.1"/>
    <property type="molecule type" value="Genomic_DNA"/>
</dbReference>
<dbReference type="AlphaFoldDB" id="A0A162JT05"/>
<dbReference type="SFLD" id="SFLDG00358">
    <property type="entry name" value="Main_(cytGST)"/>
    <property type="match status" value="1"/>
</dbReference>
<dbReference type="GeneID" id="97243911"/>
<comment type="caution">
    <text evidence="2">The sequence shown here is derived from an EMBL/GenBank/DDBJ whole genome shotgun (WGS) entry which is preliminary data.</text>
</comment>
<dbReference type="Gene3D" id="3.40.30.10">
    <property type="entry name" value="Glutaredoxin"/>
    <property type="match status" value="1"/>
</dbReference>
<dbReference type="SUPFAM" id="SSF52833">
    <property type="entry name" value="Thioredoxin-like"/>
    <property type="match status" value="1"/>
</dbReference>
<organism evidence="2 3">
    <name type="scientific">Tistrella mobilis</name>
    <dbReference type="NCBI Taxonomy" id="171437"/>
    <lineage>
        <taxon>Bacteria</taxon>
        <taxon>Pseudomonadati</taxon>
        <taxon>Pseudomonadota</taxon>
        <taxon>Alphaproteobacteria</taxon>
        <taxon>Geminicoccales</taxon>
        <taxon>Geminicoccaceae</taxon>
        <taxon>Tistrella</taxon>
    </lineage>
</organism>
<dbReference type="PROSITE" id="PS50404">
    <property type="entry name" value="GST_NTER"/>
    <property type="match status" value="1"/>
</dbReference>
<dbReference type="CDD" id="cd03043">
    <property type="entry name" value="GST_N_1"/>
    <property type="match status" value="1"/>
</dbReference>
<dbReference type="Pfam" id="PF13409">
    <property type="entry name" value="GST_N_2"/>
    <property type="match status" value="1"/>
</dbReference>
<dbReference type="Gene3D" id="1.20.1050.10">
    <property type="match status" value="1"/>
</dbReference>
<accession>A0A162JT05</accession>
<dbReference type="GO" id="GO:0005737">
    <property type="term" value="C:cytoplasm"/>
    <property type="evidence" value="ECO:0007669"/>
    <property type="project" value="TreeGrafter"/>
</dbReference>
<dbReference type="InterPro" id="IPR004045">
    <property type="entry name" value="Glutathione_S-Trfase_N"/>
</dbReference>
<dbReference type="CDD" id="cd03194">
    <property type="entry name" value="GST_C_3"/>
    <property type="match status" value="1"/>
</dbReference>
<dbReference type="Proteomes" id="UP000075787">
    <property type="component" value="Unassembled WGS sequence"/>
</dbReference>
<sequence>MYRLHIANKHYSSWSLRPWVLMRTLNIPFEEVLTPFDGAMNWHRFRAFSPTGTVPCLEAGDIVVWESLAIVEFLAERHAGVWPADPAARAWARAAAAEMHAGFSTLRSRCPMAVGVRVRLRDHPPALARDLARLAELWAEGLGRFGGPFLAGNRFSAVDAFFAPVAFRLQSYGLVPGGAADVYARHLLAQPAMADWYAAGLAEPWRDAAHEADIAATGTVLTDLRAPLKG</sequence>